<sequence length="514" mass="55608">MDFSSLTPPYRGSGFFEFWLSAVGSWIGLGGVLFHSHPSYLYFLTSLITFVLHIPIILLLFLSPPLRSAHLPLGVVPLGLTALTVIFALLSNYLVRRAKRREGERICRMLTDAAGRERGAGEEGTARALVGIQGKGIWGGFVSFISGIVGLIAGLAGVVLVTLLLIDLSITAYDHGIALPSIHSRLVSVHPKNTPWATQVHLACMDPPANLTRHQSLTRKPKTLPTVLYEPPSGVPGSLALLSTPLPPAGESAENPGRWILDLQAAGEVGRVCVWDRPGYGFSEVMSTADLGDVADALWAALSEANEAKSSFALIGEGYGGLVSRIFASRHPKSIHSLLHIEAQTAQTYFNESPRGLSPISLLTHRIATRLLPSLITPLSLTRLPSILLRRSDSLSRILASTHPLPSTERLNENLRKARLQETWGSHSHTSASFRALLGSGQNYPRDAPAIVISSQERMDGDETWAEGQRGLAEEVTGEDGLVEWLKVDGDTKWVCEGEGRAVCEESLRKLLGT</sequence>
<feature type="transmembrane region" description="Helical" evidence="1">
    <location>
        <begin position="15"/>
        <end position="34"/>
    </location>
</feature>
<protein>
    <recommendedName>
        <fullName evidence="4">Alpha/Beta hydrolase protein</fullName>
    </recommendedName>
</protein>
<dbReference type="InterPro" id="IPR029058">
    <property type="entry name" value="AB_hydrolase_fold"/>
</dbReference>
<feature type="transmembrane region" description="Helical" evidence="1">
    <location>
        <begin position="41"/>
        <end position="62"/>
    </location>
</feature>
<proteinExistence type="predicted"/>
<dbReference type="Gene3D" id="3.40.50.1820">
    <property type="entry name" value="alpha/beta hydrolase"/>
    <property type="match status" value="1"/>
</dbReference>
<dbReference type="STRING" id="71784.A0A1Y2BJ60"/>
<dbReference type="InParanoid" id="A0A1Y2BJ60"/>
<reference evidence="2 3" key="1">
    <citation type="submission" date="2016-07" db="EMBL/GenBank/DDBJ databases">
        <title>Pervasive Adenine N6-methylation of Active Genes in Fungi.</title>
        <authorList>
            <consortium name="DOE Joint Genome Institute"/>
            <person name="Mondo S.J."/>
            <person name="Dannebaum R.O."/>
            <person name="Kuo R.C."/>
            <person name="Labutti K."/>
            <person name="Haridas S."/>
            <person name="Kuo A."/>
            <person name="Salamov A."/>
            <person name="Ahrendt S.R."/>
            <person name="Lipzen A."/>
            <person name="Sullivan W."/>
            <person name="Andreopoulos W.B."/>
            <person name="Clum A."/>
            <person name="Lindquist E."/>
            <person name="Daum C."/>
            <person name="Ramamoorthy G.K."/>
            <person name="Gryganskyi A."/>
            <person name="Culley D."/>
            <person name="Magnuson J.K."/>
            <person name="James T.Y."/>
            <person name="O'Malley M.A."/>
            <person name="Stajich J.E."/>
            <person name="Spatafora J.W."/>
            <person name="Visel A."/>
            <person name="Grigoriev I.V."/>
        </authorList>
    </citation>
    <scope>NUCLEOTIDE SEQUENCE [LARGE SCALE GENOMIC DNA]</scope>
    <source>
        <strain evidence="2 3">68-887.2</strain>
    </source>
</reference>
<keyword evidence="1" id="KW-0812">Transmembrane</keyword>
<comment type="caution">
    <text evidence="2">The sequence shown here is derived from an EMBL/GenBank/DDBJ whole genome shotgun (WGS) entry which is preliminary data.</text>
</comment>
<keyword evidence="1" id="KW-1133">Transmembrane helix</keyword>
<evidence type="ECO:0000256" key="1">
    <source>
        <dbReference type="SAM" id="Phobius"/>
    </source>
</evidence>
<dbReference type="Proteomes" id="UP000193986">
    <property type="component" value="Unassembled WGS sequence"/>
</dbReference>
<keyword evidence="3" id="KW-1185">Reference proteome</keyword>
<organism evidence="2 3">
    <name type="scientific">Naematelia encephala</name>
    <dbReference type="NCBI Taxonomy" id="71784"/>
    <lineage>
        <taxon>Eukaryota</taxon>
        <taxon>Fungi</taxon>
        <taxon>Dikarya</taxon>
        <taxon>Basidiomycota</taxon>
        <taxon>Agaricomycotina</taxon>
        <taxon>Tremellomycetes</taxon>
        <taxon>Tremellales</taxon>
        <taxon>Naemateliaceae</taxon>
        <taxon>Naematelia</taxon>
    </lineage>
</organism>
<evidence type="ECO:0000313" key="2">
    <source>
        <dbReference type="EMBL" id="ORY34831.1"/>
    </source>
</evidence>
<keyword evidence="1" id="KW-0472">Membrane</keyword>
<dbReference type="AlphaFoldDB" id="A0A1Y2BJ60"/>
<name>A0A1Y2BJ60_9TREE</name>
<evidence type="ECO:0000313" key="3">
    <source>
        <dbReference type="Proteomes" id="UP000193986"/>
    </source>
</evidence>
<dbReference type="OrthoDB" id="164921at2759"/>
<gene>
    <name evidence="2" type="ORF">BCR39DRAFT_132887</name>
</gene>
<feature type="transmembrane region" description="Helical" evidence="1">
    <location>
        <begin position="137"/>
        <end position="166"/>
    </location>
</feature>
<accession>A0A1Y2BJ60</accession>
<dbReference type="SUPFAM" id="SSF53474">
    <property type="entry name" value="alpha/beta-Hydrolases"/>
    <property type="match status" value="1"/>
</dbReference>
<dbReference type="EMBL" id="MCFC01000002">
    <property type="protein sequence ID" value="ORY34831.1"/>
    <property type="molecule type" value="Genomic_DNA"/>
</dbReference>
<dbReference type="Pfam" id="PF10329">
    <property type="entry name" value="DUF2417"/>
    <property type="match status" value="1"/>
</dbReference>
<evidence type="ECO:0008006" key="4">
    <source>
        <dbReference type="Google" id="ProtNLM"/>
    </source>
</evidence>
<dbReference type="InterPro" id="IPR019431">
    <property type="entry name" value="DUF2417"/>
</dbReference>
<feature type="transmembrane region" description="Helical" evidence="1">
    <location>
        <begin position="74"/>
        <end position="95"/>
    </location>
</feature>